<dbReference type="SMART" id="SM00248">
    <property type="entry name" value="ANK"/>
    <property type="match status" value="2"/>
</dbReference>
<sequence>MGNNVDKELKHKGMHRHQSKPSSFYFACRNGDLETVQLMLPTISYKDLNRLEPNGSTPLHAASFYGHTEIVRLLLHERGCDRSQRNRYGLTAYEDAKTDEIRQLFHRPLNINRFCVNNEQENINNQQTFSIVSSLTEQTKDDNNNDDDDNDEPIPSKWVKLYQTDDEIYKEIHYLGKGKRLLQSKLGRFLTSKGAKYQGDKELNDIENLIGYLTDQSYRVNKIRKILDTIVTKEHSQYDRCCDLLSKYSHDGNVESLLRLYSLETPFYHALSNDIGPLKWPLCLNLSTLKHRYFQGQCYRGIIMTNDDLRSYHSAFNNKGSFIRTNTFSSTSTNRQVAESFTELSLSSTNKISILMHYHFPQPCDQAINLGSINKFHLPCVSEYEDESEVLILPRTLFIVKSIYEVTTTNEEEEQQQQQQEKRYTIIHLENVLHAKKSLLSSLKFLVSKTEQIEMSLYYNSITQAEEGNTSNKMLNS</sequence>
<comment type="caution">
    <text evidence="4">The sequence shown here is derived from an EMBL/GenBank/DDBJ whole genome shotgun (WGS) entry which is preliminary data.</text>
</comment>
<dbReference type="PROSITE" id="PS50297">
    <property type="entry name" value="ANK_REP_REGION"/>
    <property type="match status" value="1"/>
</dbReference>
<dbReference type="Gene3D" id="1.25.40.20">
    <property type="entry name" value="Ankyrin repeat-containing domain"/>
    <property type="match status" value="1"/>
</dbReference>
<dbReference type="Proteomes" id="UP000663823">
    <property type="component" value="Unassembled WGS sequence"/>
</dbReference>
<reference evidence="4" key="1">
    <citation type="submission" date="2021-02" db="EMBL/GenBank/DDBJ databases">
        <authorList>
            <person name="Nowell W R."/>
        </authorList>
    </citation>
    <scope>NUCLEOTIDE SEQUENCE</scope>
</reference>
<name>A0A818X1B4_9BILA</name>
<dbReference type="PANTHER" id="PTHR24173">
    <property type="entry name" value="ANKYRIN REPEAT CONTAINING"/>
    <property type="match status" value="1"/>
</dbReference>
<keyword evidence="1" id="KW-0677">Repeat</keyword>
<dbReference type="Pfam" id="PF12796">
    <property type="entry name" value="Ank_2"/>
    <property type="match status" value="1"/>
</dbReference>
<evidence type="ECO:0000256" key="1">
    <source>
        <dbReference type="ARBA" id="ARBA00022737"/>
    </source>
</evidence>
<evidence type="ECO:0000256" key="3">
    <source>
        <dbReference type="PROSITE-ProRule" id="PRU00023"/>
    </source>
</evidence>
<organism evidence="4 5">
    <name type="scientific">Rotaria sordida</name>
    <dbReference type="NCBI Taxonomy" id="392033"/>
    <lineage>
        <taxon>Eukaryota</taxon>
        <taxon>Metazoa</taxon>
        <taxon>Spiralia</taxon>
        <taxon>Gnathifera</taxon>
        <taxon>Rotifera</taxon>
        <taxon>Eurotatoria</taxon>
        <taxon>Bdelloidea</taxon>
        <taxon>Philodinida</taxon>
        <taxon>Philodinidae</taxon>
        <taxon>Rotaria</taxon>
    </lineage>
</organism>
<protein>
    <submittedName>
        <fullName evidence="4">Uncharacterized protein</fullName>
    </submittedName>
</protein>
<dbReference type="PROSITE" id="PS50088">
    <property type="entry name" value="ANK_REPEAT"/>
    <property type="match status" value="1"/>
</dbReference>
<dbReference type="EMBL" id="CAJOAX010001617">
    <property type="protein sequence ID" value="CAF3731218.1"/>
    <property type="molecule type" value="Genomic_DNA"/>
</dbReference>
<proteinExistence type="predicted"/>
<accession>A0A818X1B4</accession>
<dbReference type="AlphaFoldDB" id="A0A818X1B4"/>
<dbReference type="SUPFAM" id="SSF48403">
    <property type="entry name" value="Ankyrin repeat"/>
    <property type="match status" value="1"/>
</dbReference>
<dbReference type="PANTHER" id="PTHR24173:SF74">
    <property type="entry name" value="ANKYRIN REPEAT DOMAIN-CONTAINING PROTEIN 16"/>
    <property type="match status" value="1"/>
</dbReference>
<gene>
    <name evidence="4" type="ORF">OTI717_LOCUS14454</name>
</gene>
<keyword evidence="2 3" id="KW-0040">ANK repeat</keyword>
<dbReference type="InterPro" id="IPR036770">
    <property type="entry name" value="Ankyrin_rpt-contain_sf"/>
</dbReference>
<dbReference type="InterPro" id="IPR002110">
    <property type="entry name" value="Ankyrin_rpt"/>
</dbReference>
<feature type="repeat" description="ANK" evidence="3">
    <location>
        <begin position="54"/>
        <end position="87"/>
    </location>
</feature>
<evidence type="ECO:0000313" key="5">
    <source>
        <dbReference type="Proteomes" id="UP000663823"/>
    </source>
</evidence>
<evidence type="ECO:0000256" key="2">
    <source>
        <dbReference type="ARBA" id="ARBA00023043"/>
    </source>
</evidence>
<dbReference type="Gene3D" id="3.90.176.10">
    <property type="entry name" value="Toxin ADP-ribosyltransferase, Chain A, domain 1"/>
    <property type="match status" value="1"/>
</dbReference>
<dbReference type="SUPFAM" id="SSF56399">
    <property type="entry name" value="ADP-ribosylation"/>
    <property type="match status" value="1"/>
</dbReference>
<evidence type="ECO:0000313" key="4">
    <source>
        <dbReference type="EMBL" id="CAF3731218.1"/>
    </source>
</evidence>